<dbReference type="GO" id="GO:0043709">
    <property type="term" value="P:cell adhesion involved in single-species biofilm formation"/>
    <property type="evidence" value="ECO:0007669"/>
    <property type="project" value="TreeGrafter"/>
</dbReference>
<feature type="domain" description="GGDEF" evidence="2">
    <location>
        <begin position="264"/>
        <end position="393"/>
    </location>
</feature>
<dbReference type="PANTHER" id="PTHR45138">
    <property type="entry name" value="REGULATORY COMPONENTS OF SENSORY TRANSDUCTION SYSTEM"/>
    <property type="match status" value="1"/>
</dbReference>
<dbReference type="OrthoDB" id="9804955at2"/>
<dbReference type="InterPro" id="IPR029787">
    <property type="entry name" value="Nucleotide_cyclase"/>
</dbReference>
<dbReference type="SUPFAM" id="SSF55073">
    <property type="entry name" value="Nucleotide cyclase"/>
    <property type="match status" value="1"/>
</dbReference>
<reference evidence="3 4" key="1">
    <citation type="submission" date="2016-10" db="EMBL/GenBank/DDBJ databases">
        <authorList>
            <person name="de Groot N.N."/>
        </authorList>
    </citation>
    <scope>NUCLEOTIDE SEQUENCE [LARGE SCALE GENOMIC DNA]</scope>
    <source>
        <strain evidence="3 4">AR40</strain>
    </source>
</reference>
<evidence type="ECO:0000256" key="1">
    <source>
        <dbReference type="SAM" id="Phobius"/>
    </source>
</evidence>
<keyword evidence="1" id="KW-0472">Membrane</keyword>
<dbReference type="PANTHER" id="PTHR45138:SF9">
    <property type="entry name" value="DIGUANYLATE CYCLASE DGCM-RELATED"/>
    <property type="match status" value="1"/>
</dbReference>
<dbReference type="GO" id="GO:0005886">
    <property type="term" value="C:plasma membrane"/>
    <property type="evidence" value="ECO:0007669"/>
    <property type="project" value="TreeGrafter"/>
</dbReference>
<proteinExistence type="predicted"/>
<dbReference type="InterPro" id="IPR050469">
    <property type="entry name" value="Diguanylate_Cyclase"/>
</dbReference>
<organism evidence="3 4">
    <name type="scientific">Butyrivibrio fibrisolvens</name>
    <dbReference type="NCBI Taxonomy" id="831"/>
    <lineage>
        <taxon>Bacteria</taxon>
        <taxon>Bacillati</taxon>
        <taxon>Bacillota</taxon>
        <taxon>Clostridia</taxon>
        <taxon>Lachnospirales</taxon>
        <taxon>Lachnospiraceae</taxon>
        <taxon>Butyrivibrio</taxon>
    </lineage>
</organism>
<accession>A0A1H9MFF2</accession>
<feature type="transmembrane region" description="Helical" evidence="1">
    <location>
        <begin position="44"/>
        <end position="64"/>
    </location>
</feature>
<dbReference type="CDD" id="cd01949">
    <property type="entry name" value="GGDEF"/>
    <property type="match status" value="1"/>
</dbReference>
<dbReference type="RefSeq" id="WP_074754303.1">
    <property type="nucleotide sequence ID" value="NZ_FOGJ01000003.1"/>
</dbReference>
<dbReference type="GO" id="GO:1902201">
    <property type="term" value="P:negative regulation of bacterial-type flagellum-dependent cell motility"/>
    <property type="evidence" value="ECO:0007669"/>
    <property type="project" value="TreeGrafter"/>
</dbReference>
<dbReference type="InterPro" id="IPR000160">
    <property type="entry name" value="GGDEF_dom"/>
</dbReference>
<gene>
    <name evidence="3" type="ORF">SAMN04487884_10382</name>
</gene>
<dbReference type="GO" id="GO:0052621">
    <property type="term" value="F:diguanylate cyclase activity"/>
    <property type="evidence" value="ECO:0007669"/>
    <property type="project" value="TreeGrafter"/>
</dbReference>
<feature type="transmembrane region" description="Helical" evidence="1">
    <location>
        <begin position="155"/>
        <end position="177"/>
    </location>
</feature>
<dbReference type="PROSITE" id="PS50887">
    <property type="entry name" value="GGDEF"/>
    <property type="match status" value="1"/>
</dbReference>
<protein>
    <submittedName>
        <fullName evidence="3">Diguanylate cyclase (GGDEF) domain-containing protein</fullName>
    </submittedName>
</protein>
<dbReference type="Gene3D" id="3.30.70.270">
    <property type="match status" value="1"/>
</dbReference>
<feature type="transmembrane region" description="Helical" evidence="1">
    <location>
        <begin position="12"/>
        <end position="32"/>
    </location>
</feature>
<feature type="transmembrane region" description="Helical" evidence="1">
    <location>
        <begin position="189"/>
        <end position="210"/>
    </location>
</feature>
<dbReference type="AlphaFoldDB" id="A0A1H9MFF2"/>
<evidence type="ECO:0000259" key="2">
    <source>
        <dbReference type="PROSITE" id="PS50887"/>
    </source>
</evidence>
<dbReference type="EMBL" id="FOGJ01000003">
    <property type="protein sequence ID" value="SER22378.1"/>
    <property type="molecule type" value="Genomic_DNA"/>
</dbReference>
<evidence type="ECO:0000313" key="4">
    <source>
        <dbReference type="Proteomes" id="UP000182584"/>
    </source>
</evidence>
<evidence type="ECO:0000313" key="3">
    <source>
        <dbReference type="EMBL" id="SER22378.1"/>
    </source>
</evidence>
<keyword evidence="1" id="KW-0812">Transmembrane</keyword>
<dbReference type="NCBIfam" id="TIGR00254">
    <property type="entry name" value="GGDEF"/>
    <property type="match status" value="1"/>
</dbReference>
<dbReference type="eggNOG" id="COG2199">
    <property type="taxonomic scope" value="Bacteria"/>
</dbReference>
<keyword evidence="1" id="KW-1133">Transmembrane helix</keyword>
<feature type="transmembrane region" description="Helical" evidence="1">
    <location>
        <begin position="115"/>
        <end position="135"/>
    </location>
</feature>
<dbReference type="InterPro" id="IPR043128">
    <property type="entry name" value="Rev_trsase/Diguanyl_cyclase"/>
</dbReference>
<dbReference type="SMART" id="SM00267">
    <property type="entry name" value="GGDEF"/>
    <property type="match status" value="1"/>
</dbReference>
<dbReference type="Pfam" id="PF00990">
    <property type="entry name" value="GGDEF"/>
    <property type="match status" value="1"/>
</dbReference>
<dbReference type="Proteomes" id="UP000182584">
    <property type="component" value="Unassembled WGS sequence"/>
</dbReference>
<name>A0A1H9MFF2_BUTFI</name>
<sequence>MVDIPIEVQLRPFILLLLILSIVNMVILFNKTNENIGNKREVRAFRGMLLSFMLYALIDLRLVMGDSFYRTFPKFFILFTTNLGMMAMTLSCFFWFLHVYYGHNVLTKQRTKRQIIIDGLILHIPFFICLILLFTPLNRFLFEFRDFKLISKPTVLFIMSMDYIYLIAATIISLRQWKRASTKTDKKKYAMQIVFIIFFTISGGIIGMMMDLPAIEVCMLPVVIKLFVELQDSQIYTDALTKLNNRRRITEFINEELINCSIQEPLSVIMVDMDFFKSINDTLGHDEGDKALIVFSKALKKVVAPQNALAGRWGGDEFVIAGKDPRLIDGFKEALTGELSNISDLGYDLYFSIGTFKCTSNDLTYEEVLAKADEALYTKKNKRTMTASEYVKKLLESKEG</sequence>
<feature type="transmembrane region" description="Helical" evidence="1">
    <location>
        <begin position="76"/>
        <end position="103"/>
    </location>
</feature>